<dbReference type="InterPro" id="IPR007065">
    <property type="entry name" value="HPP"/>
</dbReference>
<name>A0AA43MBP9_9BURK</name>
<dbReference type="AlphaFoldDB" id="A0AA43MBP9"/>
<feature type="transmembrane region" description="Helical" evidence="1">
    <location>
        <begin position="143"/>
        <end position="162"/>
    </location>
</feature>
<keyword evidence="1" id="KW-0812">Transmembrane</keyword>
<feature type="transmembrane region" description="Helical" evidence="1">
    <location>
        <begin position="77"/>
        <end position="97"/>
    </location>
</feature>
<feature type="transmembrane region" description="Helical" evidence="1">
    <location>
        <begin position="103"/>
        <end position="122"/>
    </location>
</feature>
<comment type="caution">
    <text evidence="3">The sequence shown here is derived from an EMBL/GenBank/DDBJ whole genome shotgun (WGS) entry which is preliminary data.</text>
</comment>
<evidence type="ECO:0000259" key="2">
    <source>
        <dbReference type="Pfam" id="PF04982"/>
    </source>
</evidence>
<dbReference type="InterPro" id="IPR058581">
    <property type="entry name" value="TM_HPP"/>
</dbReference>
<feature type="transmembrane region" description="Helical" evidence="1">
    <location>
        <begin position="28"/>
        <end position="47"/>
    </location>
</feature>
<dbReference type="PANTHER" id="PTHR33741:SF5">
    <property type="entry name" value="TRANSMEMBRANE PROTEIN DDB_G0269096-RELATED"/>
    <property type="match status" value="1"/>
</dbReference>
<evidence type="ECO:0000313" key="4">
    <source>
        <dbReference type="Proteomes" id="UP001161160"/>
    </source>
</evidence>
<dbReference type="EMBL" id="JARXYA010000023">
    <property type="protein sequence ID" value="MDH6504949.1"/>
    <property type="molecule type" value="Genomic_DNA"/>
</dbReference>
<feature type="domain" description="HPP transmembrane region" evidence="2">
    <location>
        <begin position="21"/>
        <end position="165"/>
    </location>
</feature>
<protein>
    <submittedName>
        <fullName evidence="3">CBS-domain-containing membrane protein</fullName>
    </submittedName>
</protein>
<reference evidence="3" key="1">
    <citation type="submission" date="2023-04" db="EMBL/GenBank/DDBJ databases">
        <title>Genome Encyclopedia of Bacteria and Archaea VI: Functional Genomics of Type Strains.</title>
        <authorList>
            <person name="Whitman W."/>
        </authorList>
    </citation>
    <scope>NUCLEOTIDE SEQUENCE</scope>
    <source>
        <strain evidence="3">Enz.4-51</strain>
    </source>
</reference>
<evidence type="ECO:0000313" key="3">
    <source>
        <dbReference type="EMBL" id="MDH6504949.1"/>
    </source>
</evidence>
<dbReference type="RefSeq" id="WP_280757117.1">
    <property type="nucleotide sequence ID" value="NZ_JARXXW010000022.1"/>
</dbReference>
<dbReference type="PANTHER" id="PTHR33741">
    <property type="entry name" value="TRANSMEMBRANE PROTEIN DDB_G0269096-RELATED"/>
    <property type="match status" value="1"/>
</dbReference>
<gene>
    <name evidence="3" type="ORF">M2127_002278</name>
</gene>
<feature type="transmembrane region" description="Helical" evidence="1">
    <location>
        <begin position="53"/>
        <end position="70"/>
    </location>
</feature>
<dbReference type="Proteomes" id="UP001161160">
    <property type="component" value="Unassembled WGS sequence"/>
</dbReference>
<accession>A0AA43MBP9</accession>
<organism evidence="3 4">
    <name type="scientific">Polynucleobacter sphagniphilus</name>
    <dbReference type="NCBI Taxonomy" id="1743169"/>
    <lineage>
        <taxon>Bacteria</taxon>
        <taxon>Pseudomonadati</taxon>
        <taxon>Pseudomonadota</taxon>
        <taxon>Betaproteobacteria</taxon>
        <taxon>Burkholderiales</taxon>
        <taxon>Burkholderiaceae</taxon>
        <taxon>Polynucleobacter</taxon>
    </lineage>
</organism>
<proteinExistence type="predicted"/>
<keyword evidence="1" id="KW-0472">Membrane</keyword>
<dbReference type="Pfam" id="PF04982">
    <property type="entry name" value="TM_HPP"/>
    <property type="match status" value="1"/>
</dbReference>
<evidence type="ECO:0000256" key="1">
    <source>
        <dbReference type="SAM" id="Phobius"/>
    </source>
</evidence>
<sequence length="174" mass="19706">MNKFKSWCSKIYEALKPPPAQLSIAQQLVITLGSMITICLLYLLNHFLDNENLLLLVPFVVSALMIFTMPTKSMTSAGVILQSYLLCSLIGFAFVYVFDYAQWVMVAAFATCFSLMLLLECLHPPAIILPILIISERLRDYTLAFNLIALDVLVLLITTYLFNKVLMKFLLVKK</sequence>
<keyword evidence="1" id="KW-1133">Transmembrane helix</keyword>
<keyword evidence="4" id="KW-1185">Reference proteome</keyword>